<evidence type="ECO:0000256" key="8">
    <source>
        <dbReference type="RuleBase" id="RU003345"/>
    </source>
</evidence>
<feature type="region of interest" description="Disordered" evidence="9">
    <location>
        <begin position="1"/>
        <end position="26"/>
    </location>
</feature>
<evidence type="ECO:0000256" key="2">
    <source>
        <dbReference type="ARBA" id="ARBA00012884"/>
    </source>
</evidence>
<feature type="compositionally biased region" description="Basic and acidic residues" evidence="9">
    <location>
        <begin position="495"/>
        <end position="505"/>
    </location>
</feature>
<dbReference type="GO" id="GO:0003842">
    <property type="term" value="F:L-glutamate gamma-semialdehyde dehydrogenase activity"/>
    <property type="evidence" value="ECO:0007669"/>
    <property type="project" value="UniProtKB-EC"/>
</dbReference>
<evidence type="ECO:0000259" key="10">
    <source>
        <dbReference type="Pfam" id="PF00171"/>
    </source>
</evidence>
<keyword evidence="4" id="KW-0520">NAD</keyword>
<dbReference type="KEGG" id="spue:AB5L97_00910"/>
<dbReference type="EC" id="1.2.1.88" evidence="2"/>
<keyword evidence="3 8" id="KW-0560">Oxidoreductase</keyword>
<dbReference type="GO" id="GO:0003700">
    <property type="term" value="F:DNA-binding transcription factor activity"/>
    <property type="evidence" value="ECO:0007669"/>
    <property type="project" value="InterPro"/>
</dbReference>
<comment type="similarity">
    <text evidence="8">Belongs to the aldehyde dehydrogenase family.</text>
</comment>
<dbReference type="PANTHER" id="PTHR42862">
    <property type="entry name" value="DELTA-1-PYRROLINE-5-CARBOXYLATE DEHYDROGENASE 1, ISOFORM A-RELATED"/>
    <property type="match status" value="1"/>
</dbReference>
<evidence type="ECO:0000256" key="7">
    <source>
        <dbReference type="PROSITE-ProRule" id="PRU10007"/>
    </source>
</evidence>
<protein>
    <recommendedName>
        <fullName evidence="2">L-glutamate gamma-semialdehyde dehydrogenase</fullName>
        <ecNumber evidence="2">1.2.1.88</ecNumber>
    </recommendedName>
</protein>
<feature type="domain" description="Proline dehydrogenase" evidence="11">
    <location>
        <begin position="153"/>
        <end position="449"/>
    </location>
</feature>
<feature type="active site" evidence="6 7">
    <location>
        <position position="767"/>
    </location>
</feature>
<dbReference type="InterPro" id="IPR016162">
    <property type="entry name" value="Ald_DH_N"/>
</dbReference>
<dbReference type="RefSeq" id="WP_369046118.1">
    <property type="nucleotide sequence ID" value="NZ_CP163302.1"/>
</dbReference>
<dbReference type="Gene3D" id="3.40.309.10">
    <property type="entry name" value="Aldehyde Dehydrogenase, Chain A, domain 2"/>
    <property type="match status" value="1"/>
</dbReference>
<comment type="catalytic activity">
    <reaction evidence="5">
        <text>L-glutamate 5-semialdehyde + NAD(+) + H2O = L-glutamate + NADH + 2 H(+)</text>
        <dbReference type="Rhea" id="RHEA:30235"/>
        <dbReference type="ChEBI" id="CHEBI:15377"/>
        <dbReference type="ChEBI" id="CHEBI:15378"/>
        <dbReference type="ChEBI" id="CHEBI:29985"/>
        <dbReference type="ChEBI" id="CHEBI:57540"/>
        <dbReference type="ChEBI" id="CHEBI:57945"/>
        <dbReference type="ChEBI" id="CHEBI:58066"/>
        <dbReference type="EC" id="1.2.1.88"/>
    </reaction>
</comment>
<dbReference type="InterPro" id="IPR029510">
    <property type="entry name" value="Ald_DH_CS_GLU"/>
</dbReference>
<evidence type="ECO:0000313" key="12">
    <source>
        <dbReference type="EMBL" id="XDP45618.1"/>
    </source>
</evidence>
<name>A0AB39L5B8_9MICC</name>
<dbReference type="InterPro" id="IPR002872">
    <property type="entry name" value="Proline_DH_dom"/>
</dbReference>
<accession>A0AB39L5B8</accession>
<dbReference type="GO" id="GO:0009898">
    <property type="term" value="C:cytoplasmic side of plasma membrane"/>
    <property type="evidence" value="ECO:0007669"/>
    <property type="project" value="TreeGrafter"/>
</dbReference>
<feature type="active site" evidence="6">
    <location>
        <position position="801"/>
    </location>
</feature>
<dbReference type="Pfam" id="PF01619">
    <property type="entry name" value="Pro_dh"/>
    <property type="match status" value="1"/>
</dbReference>
<dbReference type="Gene3D" id="3.20.20.220">
    <property type="match status" value="1"/>
</dbReference>
<gene>
    <name evidence="12" type="ORF">AB5L97_00910</name>
</gene>
<reference evidence="12" key="1">
    <citation type="submission" date="2024-07" db="EMBL/GenBank/DDBJ databases">
        <authorList>
            <person name="fu j."/>
        </authorList>
    </citation>
    <scope>NUCLEOTIDE SEQUENCE</scope>
    <source>
        <strain evidence="12">P10A9</strain>
    </source>
</reference>
<evidence type="ECO:0000256" key="6">
    <source>
        <dbReference type="PIRSR" id="PIRSR000197-1"/>
    </source>
</evidence>
<dbReference type="PROSITE" id="PS00687">
    <property type="entry name" value="ALDEHYDE_DEHYDR_GLU"/>
    <property type="match status" value="1"/>
</dbReference>
<dbReference type="InterPro" id="IPR016161">
    <property type="entry name" value="Ald_DH/histidinol_DH"/>
</dbReference>
<sequence length="1208" mass="127298">MTTPLHAPDHTPETQTSTSDAGRVNPVRPQDLADEAIAQVRRWLDAAAKLPVDPAAAQLAGVLKDPNGLAFTVGFVDGVVRPEDLSVAARNLKAIAPKVPAFLPWPMRKAVALGGALAPAMPGVVVPIARRVLREMVGHLIVDASDSKLGPAISKIRTPGIRLNVNLLGEAILGQGEAARRLEGTRSLLARDDVDYVSIKVSSTVAPHNHWAFEEAVEHIIESLAPLYRLAASSTAPKFINLDMEEYKDLDLTIAVFTRLLDREEFRGLEAGIVLQAYLPDALGAMIHLQEWASRRVAAGGAPIKVRVVKGANLPMEHVDAEVHGWPAATWGSKQESDTSYKAVLDYALTPEHLANVRVGVAGHNLFDVALAWLLAKARGVDTGVSGGKGVLEFEMLLGMASAQAQAVLSDVGHLLLYTPVVHPGEFDVAIAYLIRRLEEGASQDNFMSAVFELDSSDVLFEREKKRFLASLAALGTAPFADPAGRRTVPGPNRTQDRRTAEGSAHDAGTPLSSGGFANTPDTDPDLPANRLWGRAIIARSEDSRIGIDTADAATLPTEGELNAVVRAAVSAGERWGALSGAQRAVVLDAAGRALERRRGDLLEVMASEAGKTIDQGDPEVSEAIDFAHYYAELARGLDTVDGAAYSPSRLTVVTPPWNFPVAIPAGSTLAALAAGSGVVIKPAKQARRSGSVMVEALWEAFDETAAQTGVGREVLQLVQLPEGQPGRSLGQKLIAHPDVDRVILTGGYETAQLFRSFRHDLPLLAETSGKNAIIVTPSADLDLAAKDVAYSAFGHAGQKCSAASLVVLVGSAATSKRFRNQLVDAVQSLHVGYPWDARTQMGPVIEAPGEKLLRGLTTLGEGENWVLTPRQLDDSGKLWSPGVRSDVKPGSEYHLTEYFGPILGVMTAETLEEAVALVNQIDYGLTSGLHSLDPAELDYWLEHIQAGNLYINRGITGAIVRRQPFGGWKKSAVGAGTKAGGPNYLVGLGSWADAAATSLAPIRNQAVSALLDAASAALPADDAVWLAAALGSDAAAWASEFGVSKDVSGLACERNVFRYRPLPVTVRFEAGTSGHGVAELLRVAAAGILAASPVTVSSDVMLPGSTADVLNQHGVPVTVEDSAAWLRRAALLGSGRVRLIAGTGDAARAAVSSLADAVGGTPDVAAYAHPVVSAGRVEILPFVHEQAVSVTAHRFGTPNPVALGIRI</sequence>
<feature type="region of interest" description="Disordered" evidence="9">
    <location>
        <begin position="481"/>
        <end position="528"/>
    </location>
</feature>
<dbReference type="EMBL" id="CP163302">
    <property type="protein sequence ID" value="XDP45618.1"/>
    <property type="molecule type" value="Genomic_DNA"/>
</dbReference>
<dbReference type="InterPro" id="IPR015590">
    <property type="entry name" value="Aldehyde_DH_dom"/>
</dbReference>
<dbReference type="PANTHER" id="PTHR42862:SF1">
    <property type="entry name" value="DELTA-1-PYRROLINE-5-CARBOXYLATE DEHYDROGENASE 2, ISOFORM A-RELATED"/>
    <property type="match status" value="1"/>
</dbReference>
<feature type="domain" description="Aldehyde dehydrogenase" evidence="10">
    <location>
        <begin position="558"/>
        <end position="979"/>
    </location>
</feature>
<dbReference type="Pfam" id="PF00171">
    <property type="entry name" value="Aldedh"/>
    <property type="match status" value="1"/>
</dbReference>
<organism evidence="12">
    <name type="scientific">Sinomonas puerhi</name>
    <dbReference type="NCBI Taxonomy" id="3238584"/>
    <lineage>
        <taxon>Bacteria</taxon>
        <taxon>Bacillati</taxon>
        <taxon>Actinomycetota</taxon>
        <taxon>Actinomycetes</taxon>
        <taxon>Micrococcales</taxon>
        <taxon>Micrococcaceae</taxon>
        <taxon>Sinomonas</taxon>
    </lineage>
</organism>
<dbReference type="FunFam" id="3.40.309.10:FF:000005">
    <property type="entry name" value="1-pyrroline-5-carboxylate dehydrogenase 1"/>
    <property type="match status" value="1"/>
</dbReference>
<dbReference type="AlphaFoldDB" id="A0AB39L5B8"/>
<evidence type="ECO:0000256" key="5">
    <source>
        <dbReference type="ARBA" id="ARBA00048142"/>
    </source>
</evidence>
<comment type="pathway">
    <text evidence="1">Amino-acid degradation; L-proline degradation into L-glutamate; L-glutamate from L-proline: step 2/2.</text>
</comment>
<proteinExistence type="inferred from homology"/>
<dbReference type="Gene3D" id="3.40.605.10">
    <property type="entry name" value="Aldehyde Dehydrogenase, Chain A, domain 1"/>
    <property type="match status" value="1"/>
</dbReference>
<evidence type="ECO:0000256" key="1">
    <source>
        <dbReference type="ARBA" id="ARBA00004786"/>
    </source>
</evidence>
<dbReference type="InterPro" id="IPR029041">
    <property type="entry name" value="FAD-linked_oxidoreductase-like"/>
</dbReference>
<dbReference type="PROSITE" id="PS00070">
    <property type="entry name" value="ALDEHYDE_DEHYDR_CYS"/>
    <property type="match status" value="1"/>
</dbReference>
<dbReference type="InterPro" id="IPR016160">
    <property type="entry name" value="Ald_DH_CS_CYS"/>
</dbReference>
<dbReference type="PIRSF" id="PIRSF000197">
    <property type="entry name" value="Bifunct_PutA"/>
    <property type="match status" value="1"/>
</dbReference>
<dbReference type="SUPFAM" id="SSF53720">
    <property type="entry name" value="ALDH-like"/>
    <property type="match status" value="1"/>
</dbReference>
<dbReference type="InterPro" id="IPR016163">
    <property type="entry name" value="Ald_DH_C"/>
</dbReference>
<evidence type="ECO:0000259" key="11">
    <source>
        <dbReference type="Pfam" id="PF01619"/>
    </source>
</evidence>
<dbReference type="SUPFAM" id="SSF51730">
    <property type="entry name" value="FAD-linked oxidoreductase"/>
    <property type="match status" value="1"/>
</dbReference>
<dbReference type="GO" id="GO:0010133">
    <property type="term" value="P:L-proline catabolic process to L-glutamate"/>
    <property type="evidence" value="ECO:0007669"/>
    <property type="project" value="InterPro"/>
</dbReference>
<evidence type="ECO:0000256" key="4">
    <source>
        <dbReference type="ARBA" id="ARBA00023027"/>
    </source>
</evidence>
<feature type="compositionally biased region" description="Polar residues" evidence="9">
    <location>
        <begin position="511"/>
        <end position="522"/>
    </location>
</feature>
<evidence type="ECO:0000256" key="3">
    <source>
        <dbReference type="ARBA" id="ARBA00023002"/>
    </source>
</evidence>
<dbReference type="InterPro" id="IPR025703">
    <property type="entry name" value="Bifunct_PutA"/>
</dbReference>
<dbReference type="InterPro" id="IPR050485">
    <property type="entry name" value="Proline_metab_enzyme"/>
</dbReference>
<dbReference type="GO" id="GO:0004657">
    <property type="term" value="F:proline dehydrogenase activity"/>
    <property type="evidence" value="ECO:0007669"/>
    <property type="project" value="InterPro"/>
</dbReference>
<evidence type="ECO:0000256" key="9">
    <source>
        <dbReference type="SAM" id="MobiDB-lite"/>
    </source>
</evidence>